<evidence type="ECO:0000313" key="7">
    <source>
        <dbReference type="EMBL" id="OCF48661.1"/>
    </source>
</evidence>
<dbReference type="EMBL" id="KI894013">
    <property type="protein sequence ID" value="OCF48661.1"/>
    <property type="molecule type" value="Genomic_DNA"/>
</dbReference>
<protein>
    <submittedName>
        <fullName evidence="7">F-box and WD-40 domain-containing protein MET30</fullName>
    </submittedName>
</protein>
<feature type="compositionally biased region" description="Polar residues" evidence="5">
    <location>
        <begin position="596"/>
        <end position="611"/>
    </location>
</feature>
<dbReference type="InterPro" id="IPR001810">
    <property type="entry name" value="F-box_dom"/>
</dbReference>
<feature type="domain" description="F-box" evidence="6">
    <location>
        <begin position="125"/>
        <end position="171"/>
    </location>
</feature>
<feature type="repeat" description="WD" evidence="4">
    <location>
        <begin position="431"/>
        <end position="470"/>
    </location>
</feature>
<sequence>MATSPNSAPANLSSFPVASSSRSNGHPHLYPYPEQETELDVIPTRAGRKLCVRHKQMANQNVNEKLQRSLDNLSQSERAAITSMWSTFSNAPHGKRKLILEGILTMCCFSQLSHLSDSLNQIIRIDPFSLLPRETSLRILGYLDAFSLGKAAQVSKSWKALADDDLLWRRMCGQHIDRKCEKCGWGLPLLERKRLRVELKDRSPATLVEHDHKHDDHHELSHSHSGLSRVVTRSEVLSGHLTATTDGFDGFGLSSEIGLKSCDMPAMFNSASTLKRSAPSTPESLPSKKSKIKDSDTEEEVLLQSKNGHLTRDVRLTRPWKTVYCERLMVERNWRKGRFNHRLLRGHTDGVMCLQYHTTLTNPSYPVLITGSYDRTVRVWNLDSGEEVRVLTGHTRAVRALQFDQMLLFTGAMDGTVRMWNWRAGECLRVMDGHTDGVIALNYNGYLLASGSADSTIQVWNFRSGNKFVLRGHEEWVNSVVLWDGKSSPSDVDPTLPPSFTQAVSSRCSKAKSPGLSSDSESRQQASPPDIDVGAMLFSASDDGTIKLWDLTDQTCIRTFEGHKAQVQSMKLLMVDMSEDEITQRDIQQQREQRQLTPAENGQFVSGNQYGSPPHAPIDLSTVDTPEGFNPVEHRGRSRNAVIKPRVYVHSPNGGSSRKDNSERDRSRGREKKAILATGSLDGTVKIWDVDSGKEQSTLFGHIEGVWSVDIDALRLASASHDRTIKVWDRESGQCVQTLVGHRGAVTSLQLSDDMIVSGSDDGDVMIWNFAPNSGNNSNGNGSGTPILGGDCTPDPQQGTITPIQE</sequence>
<evidence type="ECO:0000256" key="1">
    <source>
        <dbReference type="ARBA" id="ARBA00022574"/>
    </source>
</evidence>
<dbReference type="GeneID" id="30173810"/>
<evidence type="ECO:0000256" key="5">
    <source>
        <dbReference type="SAM" id="MobiDB-lite"/>
    </source>
</evidence>
<dbReference type="PROSITE" id="PS50181">
    <property type="entry name" value="FBOX"/>
    <property type="match status" value="1"/>
</dbReference>
<name>A0A1B9HZK4_9TREE</name>
<dbReference type="CDD" id="cd00200">
    <property type="entry name" value="WD40"/>
    <property type="match status" value="1"/>
</dbReference>
<dbReference type="OrthoDB" id="5580488at2759"/>
<dbReference type="PANTHER" id="PTHR19872:SF9">
    <property type="entry name" value="UBIQUITIN-BINDING SDF UBIQUITIN LIGASE COMPLEX SUBUNIT"/>
    <property type="match status" value="1"/>
</dbReference>
<dbReference type="InterPro" id="IPR036047">
    <property type="entry name" value="F-box-like_dom_sf"/>
</dbReference>
<dbReference type="CDD" id="cd22147">
    <property type="entry name" value="F-box_SpPof1-like"/>
    <property type="match status" value="1"/>
</dbReference>
<feature type="repeat" description="WD" evidence="4">
    <location>
        <begin position="739"/>
        <end position="778"/>
    </location>
</feature>
<dbReference type="Proteomes" id="UP000094020">
    <property type="component" value="Chromosome 10"/>
</dbReference>
<evidence type="ECO:0000256" key="4">
    <source>
        <dbReference type="PROSITE-ProRule" id="PRU00221"/>
    </source>
</evidence>
<organism evidence="7">
    <name type="scientific">Kwoniella pini CBS 10737</name>
    <dbReference type="NCBI Taxonomy" id="1296096"/>
    <lineage>
        <taxon>Eukaryota</taxon>
        <taxon>Fungi</taxon>
        <taxon>Dikarya</taxon>
        <taxon>Basidiomycota</taxon>
        <taxon>Agaricomycotina</taxon>
        <taxon>Tremellomycetes</taxon>
        <taxon>Tremellales</taxon>
        <taxon>Cryptococcaceae</taxon>
        <taxon>Kwoniella</taxon>
    </lineage>
</organism>
<feature type="repeat" description="WD" evidence="4">
    <location>
        <begin position="676"/>
        <end position="698"/>
    </location>
</feature>
<feature type="compositionally biased region" description="Basic and acidic residues" evidence="5">
    <location>
        <begin position="585"/>
        <end position="594"/>
    </location>
</feature>
<evidence type="ECO:0000313" key="9">
    <source>
        <dbReference type="Proteomes" id="UP000094020"/>
    </source>
</evidence>
<feature type="compositionally biased region" description="Polar residues" evidence="5">
    <location>
        <begin position="795"/>
        <end position="806"/>
    </location>
</feature>
<evidence type="ECO:0000256" key="2">
    <source>
        <dbReference type="ARBA" id="ARBA00022737"/>
    </source>
</evidence>
<dbReference type="PRINTS" id="PR00320">
    <property type="entry name" value="GPROTEINBRPT"/>
</dbReference>
<dbReference type="EMBL" id="CP144528">
    <property type="protein sequence ID" value="WWC73051.1"/>
    <property type="molecule type" value="Genomic_DNA"/>
</dbReference>
<reference evidence="8" key="4">
    <citation type="submission" date="2024-02" db="EMBL/GenBank/DDBJ databases">
        <title>Comparative genomics of Cryptococcus and Kwoniella reveals pathogenesis evolution and contrasting modes of karyotype evolution via chromosome fusion or intercentromeric recombination.</title>
        <authorList>
            <person name="Coelho M.A."/>
            <person name="David-Palma M."/>
            <person name="Shea T."/>
            <person name="Bowers K."/>
            <person name="McGinley-Smith S."/>
            <person name="Mohammad A.W."/>
            <person name="Gnirke A."/>
            <person name="Yurkov A.M."/>
            <person name="Nowrousian M."/>
            <person name="Sun S."/>
            <person name="Cuomo C.A."/>
            <person name="Heitman J."/>
        </authorList>
    </citation>
    <scope>NUCLEOTIDE SEQUENCE</scope>
    <source>
        <strain evidence="8">CBS 10737</strain>
    </source>
</reference>
<evidence type="ECO:0000313" key="8">
    <source>
        <dbReference type="EMBL" id="WWC73051.1"/>
    </source>
</evidence>
<dbReference type="Pfam" id="PF00400">
    <property type="entry name" value="WD40"/>
    <property type="match status" value="7"/>
</dbReference>
<dbReference type="InterPro" id="IPR020472">
    <property type="entry name" value="WD40_PAC1"/>
</dbReference>
<reference evidence="7" key="3">
    <citation type="submission" date="2016-07" db="EMBL/GenBank/DDBJ databases">
        <title>Evolution of pathogenesis and genome organization in the Tremellales.</title>
        <authorList>
            <person name="Cuomo C."/>
            <person name="Litvintseva A."/>
            <person name="Heitman J."/>
            <person name="Chen Y."/>
            <person name="Sun S."/>
            <person name="Springer D."/>
            <person name="Dromer F."/>
            <person name="Young S."/>
            <person name="Zeng Q."/>
            <person name="Chapman S."/>
            <person name="Gujja S."/>
            <person name="Saif S."/>
            <person name="Birren B."/>
        </authorList>
    </citation>
    <scope>NUCLEOTIDE SEQUENCE</scope>
    <source>
        <strain evidence="7">CBS 10737</strain>
    </source>
</reference>
<keyword evidence="1 4" id="KW-0853">WD repeat</keyword>
<feature type="region of interest" description="Disordered" evidence="5">
    <location>
        <begin position="585"/>
        <end position="672"/>
    </location>
</feature>
<dbReference type="STRING" id="1296096.A0A1B9HZK4"/>
<feature type="region of interest" description="Disordered" evidence="5">
    <location>
        <begin position="491"/>
        <end position="530"/>
    </location>
</feature>
<evidence type="ECO:0000256" key="3">
    <source>
        <dbReference type="ARBA" id="ARBA00022786"/>
    </source>
</evidence>
<feature type="compositionally biased region" description="Polar residues" evidence="5">
    <location>
        <begin position="515"/>
        <end position="527"/>
    </location>
</feature>
<dbReference type="RefSeq" id="XP_019009880.1">
    <property type="nucleotide sequence ID" value="XM_019157162.1"/>
</dbReference>
<feature type="repeat" description="WD" evidence="4">
    <location>
        <begin position="344"/>
        <end position="390"/>
    </location>
</feature>
<feature type="compositionally biased region" description="Polar residues" evidence="5">
    <location>
        <begin position="273"/>
        <end position="284"/>
    </location>
</feature>
<dbReference type="FunFam" id="2.130.10.10:FF:000987">
    <property type="entry name" value="Unplaced genomic scaffold supercont1.16, whole genome shotgun sequence"/>
    <property type="match status" value="1"/>
</dbReference>
<dbReference type="Gene3D" id="2.130.10.10">
    <property type="entry name" value="YVTN repeat-like/Quinoprotein amine dehydrogenase"/>
    <property type="match status" value="3"/>
</dbReference>
<evidence type="ECO:0000259" key="6">
    <source>
        <dbReference type="PROSITE" id="PS50181"/>
    </source>
</evidence>
<dbReference type="SMART" id="SM00256">
    <property type="entry name" value="FBOX"/>
    <property type="match status" value="1"/>
</dbReference>
<reference evidence="8" key="2">
    <citation type="submission" date="2013-07" db="EMBL/GenBank/DDBJ databases">
        <authorList>
            <consortium name="The Broad Institute Genome Sequencing Platform"/>
            <person name="Cuomo C."/>
            <person name="Litvintseva A."/>
            <person name="Chen Y."/>
            <person name="Heitman J."/>
            <person name="Sun S."/>
            <person name="Springer D."/>
            <person name="Dromer F."/>
            <person name="Young S.K."/>
            <person name="Zeng Q."/>
            <person name="Gargeya S."/>
            <person name="Fitzgerald M."/>
            <person name="Abouelleil A."/>
            <person name="Alvarado L."/>
            <person name="Berlin A.M."/>
            <person name="Chapman S.B."/>
            <person name="Dewar J."/>
            <person name="Goldberg J."/>
            <person name="Griggs A."/>
            <person name="Gujja S."/>
            <person name="Hansen M."/>
            <person name="Howarth C."/>
            <person name="Imamovic A."/>
            <person name="Larimer J."/>
            <person name="McCowan C."/>
            <person name="Murphy C."/>
            <person name="Pearson M."/>
            <person name="Priest M."/>
            <person name="Roberts A."/>
            <person name="Saif S."/>
            <person name="Shea T."/>
            <person name="Sykes S."/>
            <person name="Wortman J."/>
            <person name="Nusbaum C."/>
            <person name="Birren B."/>
        </authorList>
    </citation>
    <scope>NUCLEOTIDE SEQUENCE</scope>
    <source>
        <strain evidence="8">CBS 10737</strain>
    </source>
</reference>
<dbReference type="InterPro" id="IPR015943">
    <property type="entry name" value="WD40/YVTN_repeat-like_dom_sf"/>
</dbReference>
<feature type="region of interest" description="Disordered" evidence="5">
    <location>
        <begin position="273"/>
        <end position="299"/>
    </location>
</feature>
<dbReference type="SMART" id="SM00320">
    <property type="entry name" value="WD40"/>
    <property type="match status" value="7"/>
</dbReference>
<feature type="compositionally biased region" description="Polar residues" evidence="5">
    <location>
        <begin position="1"/>
        <end position="24"/>
    </location>
</feature>
<dbReference type="FunFam" id="2.130.10.10:FF:001374">
    <property type="entry name" value="Unplaced genomic scaffold supercont2.8, whole genome shotgun sequence"/>
    <property type="match status" value="1"/>
</dbReference>
<keyword evidence="2" id="KW-0677">Repeat</keyword>
<dbReference type="PROSITE" id="PS50294">
    <property type="entry name" value="WD_REPEATS_REGION"/>
    <property type="match status" value="5"/>
</dbReference>
<keyword evidence="3" id="KW-0833">Ubl conjugation pathway</keyword>
<dbReference type="PROSITE" id="PS00678">
    <property type="entry name" value="WD_REPEATS_1"/>
    <property type="match status" value="4"/>
</dbReference>
<dbReference type="InterPro" id="IPR036322">
    <property type="entry name" value="WD40_repeat_dom_sf"/>
</dbReference>
<dbReference type="AlphaFoldDB" id="A0A1B9HZK4"/>
<dbReference type="InterPro" id="IPR001680">
    <property type="entry name" value="WD40_rpt"/>
</dbReference>
<reference evidence="7" key="1">
    <citation type="submission" date="2013-07" db="EMBL/GenBank/DDBJ databases">
        <title>The Genome Sequence of Cryptococcus pinus CBS10737.</title>
        <authorList>
            <consortium name="The Broad Institute Genome Sequencing Platform"/>
            <person name="Cuomo C."/>
            <person name="Litvintseva A."/>
            <person name="Chen Y."/>
            <person name="Heitman J."/>
            <person name="Sun S."/>
            <person name="Springer D."/>
            <person name="Dromer F."/>
            <person name="Young S.K."/>
            <person name="Zeng Q."/>
            <person name="Gargeya S."/>
            <person name="Fitzgerald M."/>
            <person name="Abouelleil A."/>
            <person name="Alvarado L."/>
            <person name="Berlin A.M."/>
            <person name="Chapman S.B."/>
            <person name="Dewar J."/>
            <person name="Goldberg J."/>
            <person name="Griggs A."/>
            <person name="Gujja S."/>
            <person name="Hansen M."/>
            <person name="Howarth C."/>
            <person name="Imamovic A."/>
            <person name="Larimer J."/>
            <person name="McCowan C."/>
            <person name="Murphy C."/>
            <person name="Pearson M."/>
            <person name="Priest M."/>
            <person name="Roberts A."/>
            <person name="Saif S."/>
            <person name="Shea T."/>
            <person name="Sykes S."/>
            <person name="Wortman J."/>
            <person name="Nusbaum C."/>
            <person name="Birren B."/>
        </authorList>
    </citation>
    <scope>NUCLEOTIDE SEQUENCE [LARGE SCALE GENOMIC DNA]</scope>
    <source>
        <strain evidence="7">CBS 10737</strain>
    </source>
</reference>
<dbReference type="InterPro" id="IPR019775">
    <property type="entry name" value="WD40_repeat_CS"/>
</dbReference>
<dbReference type="SUPFAM" id="SSF81383">
    <property type="entry name" value="F-box domain"/>
    <property type="match status" value="1"/>
</dbReference>
<dbReference type="Pfam" id="PF12937">
    <property type="entry name" value="F-box-like"/>
    <property type="match status" value="1"/>
</dbReference>
<feature type="compositionally biased region" description="Basic and acidic residues" evidence="5">
    <location>
        <begin position="657"/>
        <end position="672"/>
    </location>
</feature>
<proteinExistence type="predicted"/>
<dbReference type="InterPro" id="IPR051075">
    <property type="entry name" value="SCF_subunit_WD-repeat"/>
</dbReference>
<feature type="repeat" description="WD" evidence="4">
    <location>
        <begin position="534"/>
        <end position="559"/>
    </location>
</feature>
<dbReference type="FunFam" id="1.20.1280.50:FF:000051">
    <property type="entry name" value="F-box and WD-40 domain-containing protein MET30"/>
    <property type="match status" value="1"/>
</dbReference>
<dbReference type="PROSITE" id="PS50082">
    <property type="entry name" value="WD_REPEATS_2"/>
    <property type="match status" value="7"/>
</dbReference>
<dbReference type="SUPFAM" id="SSF50978">
    <property type="entry name" value="WD40 repeat-like"/>
    <property type="match status" value="1"/>
</dbReference>
<feature type="compositionally biased region" description="Polar residues" evidence="5">
    <location>
        <begin position="498"/>
        <end position="508"/>
    </location>
</feature>
<accession>A0A1B9HZK4</accession>
<keyword evidence="9" id="KW-1185">Reference proteome</keyword>
<feature type="repeat" description="WD" evidence="4">
    <location>
        <begin position="699"/>
        <end position="738"/>
    </location>
</feature>
<dbReference type="PANTHER" id="PTHR19872">
    <property type="entry name" value="UBIQUITIN LIGASE SPECIFICITY FACTOR/HREP PROTEIN"/>
    <property type="match status" value="1"/>
</dbReference>
<gene>
    <name evidence="7" type="ORF">I206_05441</name>
    <name evidence="8" type="ORF">I206_107016</name>
</gene>
<dbReference type="Gene3D" id="1.20.1280.50">
    <property type="match status" value="1"/>
</dbReference>
<dbReference type="KEGG" id="kpin:30173810"/>
<feature type="region of interest" description="Disordered" evidence="5">
    <location>
        <begin position="1"/>
        <end position="36"/>
    </location>
</feature>
<feature type="repeat" description="WD" evidence="4">
    <location>
        <begin position="391"/>
        <end position="430"/>
    </location>
</feature>
<feature type="region of interest" description="Disordered" evidence="5">
    <location>
        <begin position="775"/>
        <end position="806"/>
    </location>
</feature>